<feature type="compositionally biased region" description="Polar residues" evidence="1">
    <location>
        <begin position="52"/>
        <end position="78"/>
    </location>
</feature>
<keyword evidence="3" id="KW-1185">Reference proteome</keyword>
<protein>
    <submittedName>
        <fullName evidence="2">Uncharacterized protein</fullName>
    </submittedName>
</protein>
<evidence type="ECO:0000313" key="2">
    <source>
        <dbReference type="EMBL" id="KAI1848076.1"/>
    </source>
</evidence>
<dbReference type="AlphaFoldDB" id="A0A9P9W7P1"/>
<sequence length="444" mass="48580">MAFNRRGSNALRSHESARASFVYDENIDQHVDSLQGQPANPPQYGRSPAVSRASSLRVSTSAGMTSTPPSPLPSANRQSFFPSTPPPFLPGMSSQESIDRRSSSSSTAGVPPAVRRPLGLLRRVTSGTRTLYERRKEKEADARRVPPCPRHETPRCAQDLHWVAGADFAVPQPQREDGLAVQALAYDKLRFDPDSDSLIGAAEERGFRYREPRNHWFHYCNTCKLAFLKGSAGKAVATHPGHLAEADAGQGFGTRAVAVYVDATPGYGDGPKWSIYFGPKSPYNEQSSPAGILPVQVELRAIWTCLTQVQNRVVTAQQERVRAKLKTNSADFALAAQRFSLLVFTPLKSALALCADEADRVLEHVQQDSETPGPAEAAFAYPEQTPDWVAARRASAEWREEKARVELAVVQLAAVGVQVRFYYTPVEGEYAPEWKALASAGSFA</sequence>
<reference evidence="2" key="1">
    <citation type="submission" date="2021-03" db="EMBL/GenBank/DDBJ databases">
        <title>Revisited historic fungal species revealed as producer of novel bioactive compounds through whole genome sequencing and comparative genomics.</title>
        <authorList>
            <person name="Vignolle G.A."/>
            <person name="Hochenegger N."/>
            <person name="Mach R.L."/>
            <person name="Mach-Aigner A.R."/>
            <person name="Javad Rahimi M."/>
            <person name="Salim K.A."/>
            <person name="Chan C.M."/>
            <person name="Lim L.B.L."/>
            <person name="Cai F."/>
            <person name="Druzhinina I.S."/>
            <person name="U'Ren J.M."/>
            <person name="Derntl C."/>
        </authorList>
    </citation>
    <scope>NUCLEOTIDE SEQUENCE</scope>
    <source>
        <strain evidence="2">TUCIM 5799</strain>
    </source>
</reference>
<dbReference type="EMBL" id="JAFIMR010000093">
    <property type="protein sequence ID" value="KAI1848076.1"/>
    <property type="molecule type" value="Genomic_DNA"/>
</dbReference>
<evidence type="ECO:0000313" key="3">
    <source>
        <dbReference type="Proteomes" id="UP000829685"/>
    </source>
</evidence>
<evidence type="ECO:0000256" key="1">
    <source>
        <dbReference type="SAM" id="MobiDB-lite"/>
    </source>
</evidence>
<organism evidence="2 3">
    <name type="scientific">Neoarthrinium moseri</name>
    <dbReference type="NCBI Taxonomy" id="1658444"/>
    <lineage>
        <taxon>Eukaryota</taxon>
        <taxon>Fungi</taxon>
        <taxon>Dikarya</taxon>
        <taxon>Ascomycota</taxon>
        <taxon>Pezizomycotina</taxon>
        <taxon>Sordariomycetes</taxon>
        <taxon>Xylariomycetidae</taxon>
        <taxon>Amphisphaeriales</taxon>
        <taxon>Apiosporaceae</taxon>
        <taxon>Neoarthrinium</taxon>
    </lineage>
</organism>
<dbReference type="Proteomes" id="UP000829685">
    <property type="component" value="Unassembled WGS sequence"/>
</dbReference>
<accession>A0A9P9W7P1</accession>
<name>A0A9P9W7P1_9PEZI</name>
<proteinExistence type="predicted"/>
<comment type="caution">
    <text evidence="2">The sequence shown here is derived from an EMBL/GenBank/DDBJ whole genome shotgun (WGS) entry which is preliminary data.</text>
</comment>
<feature type="region of interest" description="Disordered" evidence="1">
    <location>
        <begin position="32"/>
        <end position="118"/>
    </location>
</feature>
<gene>
    <name evidence="2" type="ORF">JX265_013884</name>
</gene>